<feature type="region of interest" description="Disordered" evidence="1">
    <location>
        <begin position="1"/>
        <end position="127"/>
    </location>
</feature>
<name>A0A4R7JBJ2_9ACTN</name>
<feature type="compositionally biased region" description="Low complexity" evidence="1">
    <location>
        <begin position="21"/>
        <end position="36"/>
    </location>
</feature>
<organism evidence="2 3">
    <name type="scientific">Naumannella halotolerans</name>
    <dbReference type="NCBI Taxonomy" id="993414"/>
    <lineage>
        <taxon>Bacteria</taxon>
        <taxon>Bacillati</taxon>
        <taxon>Actinomycetota</taxon>
        <taxon>Actinomycetes</taxon>
        <taxon>Propionibacteriales</taxon>
        <taxon>Propionibacteriaceae</taxon>
        <taxon>Naumannella</taxon>
    </lineage>
</organism>
<keyword evidence="3" id="KW-1185">Reference proteome</keyword>
<feature type="compositionally biased region" description="Acidic residues" evidence="1">
    <location>
        <begin position="59"/>
        <end position="75"/>
    </location>
</feature>
<gene>
    <name evidence="2" type="ORF">CLV29_1682</name>
</gene>
<reference evidence="2 3" key="1">
    <citation type="submission" date="2019-03" db="EMBL/GenBank/DDBJ databases">
        <title>Genomic Encyclopedia of Archaeal and Bacterial Type Strains, Phase II (KMG-II): from individual species to whole genera.</title>
        <authorList>
            <person name="Goeker M."/>
        </authorList>
    </citation>
    <scope>NUCLEOTIDE SEQUENCE [LARGE SCALE GENOMIC DNA]</scope>
    <source>
        <strain evidence="2 3">DSM 24323</strain>
    </source>
</reference>
<dbReference type="EMBL" id="SOAW01000001">
    <property type="protein sequence ID" value="TDT34037.1"/>
    <property type="molecule type" value="Genomic_DNA"/>
</dbReference>
<feature type="compositionally biased region" description="Low complexity" evidence="1">
    <location>
        <begin position="99"/>
        <end position="108"/>
    </location>
</feature>
<comment type="caution">
    <text evidence="2">The sequence shown here is derived from an EMBL/GenBank/DDBJ whole genome shotgun (WGS) entry which is preliminary data.</text>
</comment>
<accession>A0A4R7JBJ2</accession>
<evidence type="ECO:0000256" key="1">
    <source>
        <dbReference type="SAM" id="MobiDB-lite"/>
    </source>
</evidence>
<evidence type="ECO:0000313" key="2">
    <source>
        <dbReference type="EMBL" id="TDT34037.1"/>
    </source>
</evidence>
<sequence>MACAIGIMGLSGGCGTTEAGPVDLPSPSSAVPDSPATTEAPQSTQDPAPEPSPSSDAGDQPESDADGPADADDPADAGTGDSGTGDSGNDDQGDDGSADSDTGSAESGPEAEERDGAKPDRDEVRAGLQELANLAAGDSEGRLEPYYDCVVDELYDELDADRLREIADSELPGDAIGPLRSAVLACVDEHGSA</sequence>
<evidence type="ECO:0000313" key="3">
    <source>
        <dbReference type="Proteomes" id="UP000295371"/>
    </source>
</evidence>
<proteinExistence type="predicted"/>
<protein>
    <submittedName>
        <fullName evidence="2">Uncharacterized protein</fullName>
    </submittedName>
</protein>
<dbReference type="AlphaFoldDB" id="A0A4R7JBJ2"/>
<feature type="compositionally biased region" description="Acidic residues" evidence="1">
    <location>
        <begin position="88"/>
        <end position="98"/>
    </location>
</feature>
<feature type="compositionally biased region" description="Basic and acidic residues" evidence="1">
    <location>
        <begin position="114"/>
        <end position="125"/>
    </location>
</feature>
<dbReference type="Proteomes" id="UP000295371">
    <property type="component" value="Unassembled WGS sequence"/>
</dbReference>